<dbReference type="InterPro" id="IPR012336">
    <property type="entry name" value="Thioredoxin-like_fold"/>
</dbReference>
<dbReference type="AlphaFoldDB" id="A0A927B7Q5"/>
<gene>
    <name evidence="2" type="ORF">IC230_30525</name>
</gene>
<dbReference type="InterPro" id="IPR036249">
    <property type="entry name" value="Thioredoxin-like_sf"/>
</dbReference>
<dbReference type="Pfam" id="PF13462">
    <property type="entry name" value="Thioredoxin_4"/>
    <property type="match status" value="1"/>
</dbReference>
<evidence type="ECO:0000313" key="2">
    <source>
        <dbReference type="EMBL" id="MBD2757250.1"/>
    </source>
</evidence>
<sequence length="195" mass="21757">MNAIFDTFPVSTDSVTGAVELVEYGDALCYGSQHIRKAICNILDQFQGQPFTYSYRHYPNPANDQSLLAAMATEAAKRQGKFWLMHNALFIQPLINCSVLAALASALELDLSRFLHDLVDDSLYDLIKTDWRIGYQLGVRYPPTLFIGGQLFHGKPTQARLAPIVQSHLSHFRLSVLNTVDQKSGVVHWGGNEFG</sequence>
<keyword evidence="3" id="KW-1185">Reference proteome</keyword>
<evidence type="ECO:0000259" key="1">
    <source>
        <dbReference type="Pfam" id="PF13462"/>
    </source>
</evidence>
<name>A0A927B7Q5_9BACT</name>
<dbReference type="Gene3D" id="3.40.30.10">
    <property type="entry name" value="Glutaredoxin"/>
    <property type="match status" value="1"/>
</dbReference>
<evidence type="ECO:0000313" key="3">
    <source>
        <dbReference type="Proteomes" id="UP000653797"/>
    </source>
</evidence>
<protein>
    <submittedName>
        <fullName evidence="2">Thioredoxin domain-containing protein</fullName>
    </submittedName>
</protein>
<dbReference type="SUPFAM" id="SSF52833">
    <property type="entry name" value="Thioredoxin-like"/>
    <property type="match status" value="1"/>
</dbReference>
<dbReference type="Proteomes" id="UP000653797">
    <property type="component" value="Unassembled WGS sequence"/>
</dbReference>
<reference evidence="2" key="1">
    <citation type="submission" date="2020-09" db="EMBL/GenBank/DDBJ databases">
        <authorList>
            <person name="Kim M.K."/>
        </authorList>
    </citation>
    <scope>NUCLEOTIDE SEQUENCE</scope>
    <source>
        <strain evidence="2">BT704</strain>
    </source>
</reference>
<feature type="domain" description="Thioredoxin-like fold" evidence="1">
    <location>
        <begin position="19"/>
        <end position="165"/>
    </location>
</feature>
<proteinExistence type="predicted"/>
<dbReference type="RefSeq" id="WP_191042872.1">
    <property type="nucleotide sequence ID" value="NZ_JACXAA010000019.1"/>
</dbReference>
<organism evidence="2 3">
    <name type="scientific">Spirosoma validum</name>
    <dbReference type="NCBI Taxonomy" id="2771355"/>
    <lineage>
        <taxon>Bacteria</taxon>
        <taxon>Pseudomonadati</taxon>
        <taxon>Bacteroidota</taxon>
        <taxon>Cytophagia</taxon>
        <taxon>Cytophagales</taxon>
        <taxon>Cytophagaceae</taxon>
        <taxon>Spirosoma</taxon>
    </lineage>
</organism>
<accession>A0A927B7Q5</accession>
<dbReference type="EMBL" id="JACXAA010000019">
    <property type="protein sequence ID" value="MBD2757250.1"/>
    <property type="molecule type" value="Genomic_DNA"/>
</dbReference>
<comment type="caution">
    <text evidence="2">The sequence shown here is derived from an EMBL/GenBank/DDBJ whole genome shotgun (WGS) entry which is preliminary data.</text>
</comment>